<dbReference type="EMBL" id="JAODUP010000037">
    <property type="protein sequence ID" value="KAK2166631.1"/>
    <property type="molecule type" value="Genomic_DNA"/>
</dbReference>
<keyword evidence="6 10" id="KW-1133">Transmembrane helix</keyword>
<sequence>MATRSLTEVFILMRNNALQNRHLFSDQVSKSRSVAVSVIVPSDTDKLLAQGSTTPTTPEAAIYFLALQIQFEISRIKEKMRELHGLHDKYLNRPTLDDNVDEEHAIDILTQEITHMFMRSQRLVQQINNKGHLGSSQEQKLTLNIVSSLARTLQEMSTNFRKAQSSYLRKLRTREERSNQYFGTDLMPVDSQAVDDLDEIYERGTLLDRIDYNIEATSVQVDKGLKQLQKAEKYQKKNRKMLIILVLFTIIIIMIIVLIFIKS</sequence>
<dbReference type="GO" id="GO:0006886">
    <property type="term" value="P:intracellular protein transport"/>
    <property type="evidence" value="ECO:0007669"/>
    <property type="project" value="TreeGrafter"/>
</dbReference>
<comment type="similarity">
    <text evidence="2">Belongs to the syntaxin family.</text>
</comment>
<keyword evidence="5" id="KW-0653">Protein transport</keyword>
<protein>
    <recommendedName>
        <fullName evidence="11">t-SNARE coiled-coil homology domain-containing protein</fullName>
    </recommendedName>
</protein>
<dbReference type="PANTHER" id="PTHR19957">
    <property type="entry name" value="SYNTAXIN"/>
    <property type="match status" value="1"/>
</dbReference>
<dbReference type="GO" id="GO:0048278">
    <property type="term" value="P:vesicle docking"/>
    <property type="evidence" value="ECO:0007669"/>
    <property type="project" value="TreeGrafter"/>
</dbReference>
<keyword evidence="13" id="KW-1185">Reference proteome</keyword>
<dbReference type="InterPro" id="IPR000727">
    <property type="entry name" value="T_SNARE_dom"/>
</dbReference>
<accession>A0AAD9NFR0</accession>
<dbReference type="GO" id="GO:0006906">
    <property type="term" value="P:vesicle fusion"/>
    <property type="evidence" value="ECO:0007669"/>
    <property type="project" value="TreeGrafter"/>
</dbReference>
<evidence type="ECO:0000256" key="10">
    <source>
        <dbReference type="SAM" id="Phobius"/>
    </source>
</evidence>
<gene>
    <name evidence="12" type="ORF">LSH36_37g10091</name>
</gene>
<dbReference type="SUPFAM" id="SSF47661">
    <property type="entry name" value="t-snare proteins"/>
    <property type="match status" value="1"/>
</dbReference>
<keyword evidence="8" id="KW-0175">Coiled coil</keyword>
<dbReference type="PANTHER" id="PTHR19957:SF83">
    <property type="entry name" value="SYNTAXIN-16"/>
    <property type="match status" value="1"/>
</dbReference>
<organism evidence="12 13">
    <name type="scientific">Paralvinella palmiformis</name>
    <dbReference type="NCBI Taxonomy" id="53620"/>
    <lineage>
        <taxon>Eukaryota</taxon>
        <taxon>Metazoa</taxon>
        <taxon>Spiralia</taxon>
        <taxon>Lophotrochozoa</taxon>
        <taxon>Annelida</taxon>
        <taxon>Polychaeta</taxon>
        <taxon>Sedentaria</taxon>
        <taxon>Canalipalpata</taxon>
        <taxon>Terebellida</taxon>
        <taxon>Terebelliformia</taxon>
        <taxon>Alvinellidae</taxon>
        <taxon>Paralvinella</taxon>
    </lineage>
</organism>
<dbReference type="GO" id="GO:0000139">
    <property type="term" value="C:Golgi membrane"/>
    <property type="evidence" value="ECO:0007669"/>
    <property type="project" value="UniProtKB-SubCell"/>
</dbReference>
<evidence type="ECO:0000256" key="6">
    <source>
        <dbReference type="ARBA" id="ARBA00022989"/>
    </source>
</evidence>
<evidence type="ECO:0000259" key="11">
    <source>
        <dbReference type="PROSITE" id="PS50192"/>
    </source>
</evidence>
<dbReference type="AlphaFoldDB" id="A0AAD9NFR0"/>
<dbReference type="Gene3D" id="1.20.5.110">
    <property type="match status" value="1"/>
</dbReference>
<evidence type="ECO:0000313" key="12">
    <source>
        <dbReference type="EMBL" id="KAK2166631.1"/>
    </source>
</evidence>
<keyword evidence="3" id="KW-0813">Transport</keyword>
<comment type="subcellular location">
    <subcellularLocation>
        <location evidence="1">Golgi apparatus membrane</location>
        <topology evidence="1">Single-pass type IV membrane protein</topology>
    </subcellularLocation>
</comment>
<reference evidence="12" key="1">
    <citation type="journal article" date="2023" name="Mol. Biol. Evol.">
        <title>Third-Generation Sequencing Reveals the Adaptive Role of the Epigenome in Three Deep-Sea Polychaetes.</title>
        <authorList>
            <person name="Perez M."/>
            <person name="Aroh O."/>
            <person name="Sun Y."/>
            <person name="Lan Y."/>
            <person name="Juniper S.K."/>
            <person name="Young C.R."/>
            <person name="Angers B."/>
            <person name="Qian P.Y."/>
        </authorList>
    </citation>
    <scope>NUCLEOTIDE SEQUENCE</scope>
    <source>
        <strain evidence="12">P08H-3</strain>
    </source>
</reference>
<keyword evidence="4 10" id="KW-0812">Transmembrane</keyword>
<evidence type="ECO:0000256" key="5">
    <source>
        <dbReference type="ARBA" id="ARBA00022927"/>
    </source>
</evidence>
<comment type="caution">
    <text evidence="12">The sequence shown here is derived from an EMBL/GenBank/DDBJ whole genome shotgun (WGS) entry which is preliminary data.</text>
</comment>
<feature type="transmembrane region" description="Helical" evidence="10">
    <location>
        <begin position="242"/>
        <end position="261"/>
    </location>
</feature>
<evidence type="ECO:0000256" key="7">
    <source>
        <dbReference type="ARBA" id="ARBA00023034"/>
    </source>
</evidence>
<evidence type="ECO:0000256" key="8">
    <source>
        <dbReference type="ARBA" id="ARBA00023054"/>
    </source>
</evidence>
<feature type="domain" description="T-SNARE coiled-coil homology" evidence="11">
    <location>
        <begin position="169"/>
        <end position="231"/>
    </location>
</feature>
<evidence type="ECO:0000256" key="3">
    <source>
        <dbReference type="ARBA" id="ARBA00022448"/>
    </source>
</evidence>
<evidence type="ECO:0000256" key="1">
    <source>
        <dbReference type="ARBA" id="ARBA00004409"/>
    </source>
</evidence>
<dbReference type="InterPro" id="IPR010989">
    <property type="entry name" value="SNARE"/>
</dbReference>
<dbReference type="PROSITE" id="PS50192">
    <property type="entry name" value="T_SNARE"/>
    <property type="match status" value="1"/>
</dbReference>
<dbReference type="Pfam" id="PF05739">
    <property type="entry name" value="SNARE"/>
    <property type="match status" value="1"/>
</dbReference>
<proteinExistence type="inferred from homology"/>
<dbReference type="GO" id="GO:0000149">
    <property type="term" value="F:SNARE binding"/>
    <property type="evidence" value="ECO:0007669"/>
    <property type="project" value="TreeGrafter"/>
</dbReference>
<dbReference type="GO" id="GO:0005484">
    <property type="term" value="F:SNAP receptor activity"/>
    <property type="evidence" value="ECO:0007669"/>
    <property type="project" value="TreeGrafter"/>
</dbReference>
<evidence type="ECO:0000256" key="4">
    <source>
        <dbReference type="ARBA" id="ARBA00022692"/>
    </source>
</evidence>
<dbReference type="InterPro" id="IPR045242">
    <property type="entry name" value="Syntaxin"/>
</dbReference>
<evidence type="ECO:0000256" key="9">
    <source>
        <dbReference type="ARBA" id="ARBA00023136"/>
    </source>
</evidence>
<dbReference type="Proteomes" id="UP001208570">
    <property type="component" value="Unassembled WGS sequence"/>
</dbReference>
<evidence type="ECO:0000256" key="2">
    <source>
        <dbReference type="ARBA" id="ARBA00009063"/>
    </source>
</evidence>
<evidence type="ECO:0000313" key="13">
    <source>
        <dbReference type="Proteomes" id="UP001208570"/>
    </source>
</evidence>
<dbReference type="GO" id="GO:0031201">
    <property type="term" value="C:SNARE complex"/>
    <property type="evidence" value="ECO:0007669"/>
    <property type="project" value="TreeGrafter"/>
</dbReference>
<keyword evidence="9 10" id="KW-0472">Membrane</keyword>
<dbReference type="Gene3D" id="1.20.58.70">
    <property type="match status" value="1"/>
</dbReference>
<name>A0AAD9NFR0_9ANNE</name>
<keyword evidence="7" id="KW-0333">Golgi apparatus</keyword>